<evidence type="ECO:0000256" key="3">
    <source>
        <dbReference type="ARBA" id="ARBA00022837"/>
    </source>
</evidence>
<dbReference type="FunFam" id="1.20.1610.10:FF:000001">
    <property type="entry name" value="Putative alpha-1,2-mannosidase"/>
    <property type="match status" value="1"/>
</dbReference>
<dbReference type="AlphaFoldDB" id="A0A3M9MJP6"/>
<dbReference type="Proteomes" id="UP000272117">
    <property type="component" value="Unassembled WGS sequence"/>
</dbReference>
<organism evidence="7 8">
    <name type="scientific">Rufibacter latericius</name>
    <dbReference type="NCBI Taxonomy" id="2487040"/>
    <lineage>
        <taxon>Bacteria</taxon>
        <taxon>Pseudomonadati</taxon>
        <taxon>Bacteroidota</taxon>
        <taxon>Cytophagia</taxon>
        <taxon>Cytophagales</taxon>
        <taxon>Hymenobacteraceae</taxon>
        <taxon>Rufibacter</taxon>
    </lineage>
</organism>
<comment type="cofactor">
    <cofactor evidence="1">
        <name>Ca(2+)</name>
        <dbReference type="ChEBI" id="CHEBI:29108"/>
    </cofactor>
</comment>
<keyword evidence="4" id="KW-0732">Signal</keyword>
<evidence type="ECO:0000256" key="4">
    <source>
        <dbReference type="SAM" id="SignalP"/>
    </source>
</evidence>
<dbReference type="GO" id="GO:0000224">
    <property type="term" value="F:peptide-N4-(N-acetyl-beta-glucosaminyl)asparagine amidase activity"/>
    <property type="evidence" value="ECO:0007669"/>
    <property type="project" value="TreeGrafter"/>
</dbReference>
<dbReference type="Pfam" id="PF17678">
    <property type="entry name" value="Glyco_hydro_92N"/>
    <property type="match status" value="1"/>
</dbReference>
<dbReference type="Pfam" id="PF07971">
    <property type="entry name" value="Glyco_hydro_92"/>
    <property type="match status" value="1"/>
</dbReference>
<proteinExistence type="predicted"/>
<reference evidence="7 8" key="1">
    <citation type="submission" date="2018-11" db="EMBL/GenBank/DDBJ databases">
        <title>Rufibacter latericius sp. nov., isolated from water in Baiyang Lake.</title>
        <authorList>
            <person name="Yang Y."/>
        </authorList>
    </citation>
    <scope>NUCLEOTIDE SEQUENCE [LARGE SCALE GENOMIC DNA]</scope>
    <source>
        <strain evidence="7 8">R-22-1c-1</strain>
    </source>
</reference>
<accession>A0A3M9MJP6</accession>
<comment type="subunit">
    <text evidence="2">Monomer.</text>
</comment>
<name>A0A3M9MJP6_9BACT</name>
<comment type="caution">
    <text evidence="7">The sequence shown here is derived from an EMBL/GenBank/DDBJ whole genome shotgun (WGS) entry which is preliminary data.</text>
</comment>
<protein>
    <submittedName>
        <fullName evidence="7">Glycoside hydrolase family 92 protein</fullName>
    </submittedName>
</protein>
<dbReference type="PANTHER" id="PTHR12143:SF39">
    <property type="entry name" value="SECRETED PROTEIN"/>
    <property type="match status" value="1"/>
</dbReference>
<dbReference type="Gene3D" id="1.20.1610.10">
    <property type="entry name" value="alpha-1,2-mannosidases domains"/>
    <property type="match status" value="1"/>
</dbReference>
<dbReference type="GO" id="GO:0006516">
    <property type="term" value="P:glycoprotein catabolic process"/>
    <property type="evidence" value="ECO:0007669"/>
    <property type="project" value="TreeGrafter"/>
</dbReference>
<feature type="domain" description="Glycosyl hydrolase family 92" evidence="5">
    <location>
        <begin position="267"/>
        <end position="729"/>
    </location>
</feature>
<feature type="signal peptide" evidence="4">
    <location>
        <begin position="1"/>
        <end position="23"/>
    </location>
</feature>
<dbReference type="PANTHER" id="PTHR12143">
    <property type="entry name" value="PEPTIDE N-GLYCANASE PNGASE -RELATED"/>
    <property type="match status" value="1"/>
</dbReference>
<dbReference type="RefSeq" id="WP_123127334.1">
    <property type="nucleotide sequence ID" value="NZ_RJJD01000008.1"/>
</dbReference>
<dbReference type="InterPro" id="IPR012939">
    <property type="entry name" value="Glyco_hydro_92"/>
</dbReference>
<feature type="chain" id="PRO_5018190464" evidence="4">
    <location>
        <begin position="24"/>
        <end position="750"/>
    </location>
</feature>
<keyword evidence="7" id="KW-0378">Hydrolase</keyword>
<dbReference type="NCBIfam" id="TIGR01180">
    <property type="entry name" value="aman2_put"/>
    <property type="match status" value="1"/>
</dbReference>
<evidence type="ECO:0000256" key="1">
    <source>
        <dbReference type="ARBA" id="ARBA00001913"/>
    </source>
</evidence>
<keyword evidence="3" id="KW-0106">Calcium</keyword>
<dbReference type="GO" id="GO:0005975">
    <property type="term" value="P:carbohydrate metabolic process"/>
    <property type="evidence" value="ECO:0007669"/>
    <property type="project" value="InterPro"/>
</dbReference>
<dbReference type="Gene3D" id="1.20.1050.60">
    <property type="entry name" value="alpha-1,2-mannosidase"/>
    <property type="match status" value="1"/>
</dbReference>
<keyword evidence="8" id="KW-1185">Reference proteome</keyword>
<dbReference type="OrthoDB" id="9804511at2"/>
<dbReference type="FunFam" id="3.30.2080.10:FF:000001">
    <property type="entry name" value="Alpha-1,2-mannosidase subfamily"/>
    <property type="match status" value="1"/>
</dbReference>
<evidence type="ECO:0000259" key="5">
    <source>
        <dbReference type="Pfam" id="PF07971"/>
    </source>
</evidence>
<dbReference type="InterPro" id="IPR008928">
    <property type="entry name" value="6-hairpin_glycosidase_sf"/>
</dbReference>
<dbReference type="GO" id="GO:0005829">
    <property type="term" value="C:cytosol"/>
    <property type="evidence" value="ECO:0007669"/>
    <property type="project" value="TreeGrafter"/>
</dbReference>
<feature type="domain" description="Glycosyl hydrolase family 92 N-terminal" evidence="6">
    <location>
        <begin position="38"/>
        <end position="260"/>
    </location>
</feature>
<dbReference type="GO" id="GO:0030246">
    <property type="term" value="F:carbohydrate binding"/>
    <property type="evidence" value="ECO:0007669"/>
    <property type="project" value="InterPro"/>
</dbReference>
<dbReference type="InterPro" id="IPR050883">
    <property type="entry name" value="PNGase"/>
</dbReference>
<evidence type="ECO:0000259" key="6">
    <source>
        <dbReference type="Pfam" id="PF17678"/>
    </source>
</evidence>
<dbReference type="InterPro" id="IPR014718">
    <property type="entry name" value="GH-type_carb-bd"/>
</dbReference>
<dbReference type="InterPro" id="IPR041371">
    <property type="entry name" value="GH92_N"/>
</dbReference>
<dbReference type="Gene3D" id="3.30.2080.10">
    <property type="entry name" value="GH92 mannosidase domain"/>
    <property type="match status" value="1"/>
</dbReference>
<evidence type="ECO:0000256" key="2">
    <source>
        <dbReference type="ARBA" id="ARBA00011245"/>
    </source>
</evidence>
<evidence type="ECO:0000313" key="7">
    <source>
        <dbReference type="EMBL" id="RNI25706.1"/>
    </source>
</evidence>
<dbReference type="InterPro" id="IPR005887">
    <property type="entry name" value="GH92_a_mannosidase_put"/>
</dbReference>
<dbReference type="EMBL" id="RJJD01000008">
    <property type="protein sequence ID" value="RNI25706.1"/>
    <property type="molecule type" value="Genomic_DNA"/>
</dbReference>
<dbReference type="SUPFAM" id="SSF48208">
    <property type="entry name" value="Six-hairpin glycosidases"/>
    <property type="match status" value="1"/>
</dbReference>
<dbReference type="PROSITE" id="PS51257">
    <property type="entry name" value="PROKAR_LIPOPROTEIN"/>
    <property type="match status" value="1"/>
</dbReference>
<dbReference type="Gene3D" id="2.70.98.10">
    <property type="match status" value="1"/>
</dbReference>
<evidence type="ECO:0000313" key="8">
    <source>
        <dbReference type="Proteomes" id="UP000272117"/>
    </source>
</evidence>
<sequence>MNKSYFLSCVLLLGGLVTGCALRQSAQTNRNQILASTVNPFIGTGGHGHTYPGAVMPFGMVQLSPDNGTQGWDWCSGYHYSDSLIAGFSHTHLSGTGIGDLCDISVMPYYVGTVEKKERQRFSHQQETATPGLYIVTLENNIKVALTTTERVGFHQYTFPKDSVKAISLDLGFAINWDKPTETQIMLVNDTLVTGYRKSKGWADQQWVYFAAVFSQPVQKQVLKRNGQRVAGKEVTGEKALAAFYFPQGEKPLLLKVSISSASIDGALQNLQTEIPGWDFNQVAAEGKMKWQRELQKIQASFLHPARDTVFYSALYHSFVAPSLFSDVKGQYKGNADSVRTVGYNRYTVFSLWDTFRAAHPLYTITQPNRMPDFLNSLLSSYKELGLLPVWELSGNETNTMTGYHAVPVLADALLKGYLPEKSEEMYQAMVASASQNIRGTDLYRTYGYIPADKDGWSVTKTLEYAFDDWCIAQVAKKLGKEADYQKFSKRAASYQPLFDARTLFMRGKNADGNWKAPFDPFHSEHGEKGTYIEGTAWQHSWFVPHDVQGLINLFGSEKLFVQHLDSTFNVTSQMTGENVSPDISGLIGQYAHGNEPSHHIAYLYNYAGQPWKTQEKVRQIMDQMYRNHPDGLSGNEDCGQMSAWYVFSALGFYPVNPSDGNYVLGSPLVKKATIQVGEKKTFKVTAENNSYQNIYVQQVFLNGKPLARTYITHAELMQGGDLRFMMGPQPNKAWGAAPEAYPPSMSAQK</sequence>
<gene>
    <name evidence="7" type="ORF">EFB08_12685</name>
</gene>